<dbReference type="InterPro" id="IPR000835">
    <property type="entry name" value="HTH_MarR-typ"/>
</dbReference>
<dbReference type="InterPro" id="IPR036388">
    <property type="entry name" value="WH-like_DNA-bd_sf"/>
</dbReference>
<evidence type="ECO:0000259" key="1">
    <source>
        <dbReference type="PROSITE" id="PS50995"/>
    </source>
</evidence>
<accession>A0ABQ1RGX8</accession>
<organism evidence="2 3">
    <name type="scientific">Microbacterium murale</name>
    <dbReference type="NCBI Taxonomy" id="1081040"/>
    <lineage>
        <taxon>Bacteria</taxon>
        <taxon>Bacillati</taxon>
        <taxon>Actinomycetota</taxon>
        <taxon>Actinomycetes</taxon>
        <taxon>Micrococcales</taxon>
        <taxon>Microbacteriaceae</taxon>
        <taxon>Microbacterium</taxon>
    </lineage>
</organism>
<dbReference type="SUPFAM" id="SSF46785">
    <property type="entry name" value="Winged helix' DNA-binding domain"/>
    <property type="match status" value="1"/>
</dbReference>
<dbReference type="PRINTS" id="PR00598">
    <property type="entry name" value="HTHMARR"/>
</dbReference>
<dbReference type="PANTHER" id="PTHR33164">
    <property type="entry name" value="TRANSCRIPTIONAL REGULATOR, MARR FAMILY"/>
    <property type="match status" value="1"/>
</dbReference>
<dbReference type="PROSITE" id="PS50995">
    <property type="entry name" value="HTH_MARR_2"/>
    <property type="match status" value="1"/>
</dbReference>
<dbReference type="Gene3D" id="1.10.10.10">
    <property type="entry name" value="Winged helix-like DNA-binding domain superfamily/Winged helix DNA-binding domain"/>
    <property type="match status" value="1"/>
</dbReference>
<protein>
    <submittedName>
        <fullName evidence="2">MarR family transcriptional regulator</fullName>
    </submittedName>
</protein>
<evidence type="ECO:0000313" key="2">
    <source>
        <dbReference type="EMBL" id="GGD66762.1"/>
    </source>
</evidence>
<keyword evidence="3" id="KW-1185">Reference proteome</keyword>
<dbReference type="Pfam" id="PF12802">
    <property type="entry name" value="MarR_2"/>
    <property type="match status" value="1"/>
</dbReference>
<reference evidence="3" key="1">
    <citation type="journal article" date="2019" name="Int. J. Syst. Evol. Microbiol.">
        <title>The Global Catalogue of Microorganisms (GCM) 10K type strain sequencing project: providing services to taxonomists for standard genome sequencing and annotation.</title>
        <authorList>
            <consortium name="The Broad Institute Genomics Platform"/>
            <consortium name="The Broad Institute Genome Sequencing Center for Infectious Disease"/>
            <person name="Wu L."/>
            <person name="Ma J."/>
        </authorList>
    </citation>
    <scope>NUCLEOTIDE SEQUENCE [LARGE SCALE GENOMIC DNA]</scope>
    <source>
        <strain evidence="3">CCM 7640</strain>
    </source>
</reference>
<dbReference type="InterPro" id="IPR036390">
    <property type="entry name" value="WH_DNA-bd_sf"/>
</dbReference>
<comment type="caution">
    <text evidence="2">The sequence shown here is derived from an EMBL/GenBank/DDBJ whole genome shotgun (WGS) entry which is preliminary data.</text>
</comment>
<dbReference type="Proteomes" id="UP000629365">
    <property type="component" value="Unassembled WGS sequence"/>
</dbReference>
<name>A0ABQ1RGX8_9MICO</name>
<evidence type="ECO:0000313" key="3">
    <source>
        <dbReference type="Proteomes" id="UP000629365"/>
    </source>
</evidence>
<proteinExistence type="predicted"/>
<dbReference type="PANTHER" id="PTHR33164:SF43">
    <property type="entry name" value="HTH-TYPE TRANSCRIPTIONAL REPRESSOR YETL"/>
    <property type="match status" value="1"/>
</dbReference>
<sequence length="187" mass="20878">MYAETVPDPKRDVPEDAGMRYFSRDSDLADRSHLTEADVDQCVRVMEALRGWQEAARTLSEASKRYMKLNESDMRAIRMIIRAQQQGQVVTPKDIAREVGISSASTTKLVDRLVAGGHLVRTQHPSDRRTVCIEVTESTRISAHETIGRQHARRFAAAAAMSPEDRDAVIRFLTALSEADEPQGELA</sequence>
<gene>
    <name evidence="2" type="ORF">GCM10007269_07430</name>
</gene>
<feature type="domain" description="HTH marR-type" evidence="1">
    <location>
        <begin position="35"/>
        <end position="178"/>
    </location>
</feature>
<dbReference type="SMART" id="SM00347">
    <property type="entry name" value="HTH_MARR"/>
    <property type="match status" value="1"/>
</dbReference>
<dbReference type="InterPro" id="IPR039422">
    <property type="entry name" value="MarR/SlyA-like"/>
</dbReference>
<dbReference type="EMBL" id="BMCM01000001">
    <property type="protein sequence ID" value="GGD66762.1"/>
    <property type="molecule type" value="Genomic_DNA"/>
</dbReference>